<evidence type="ECO:0000313" key="1">
    <source>
        <dbReference type="EMBL" id="MFL0249669.1"/>
    </source>
</evidence>
<evidence type="ECO:0008006" key="3">
    <source>
        <dbReference type="Google" id="ProtNLM"/>
    </source>
</evidence>
<name>A0ABW8TAW5_9CLOT</name>
<protein>
    <recommendedName>
        <fullName evidence="3">Flagellar hook-length control protein FliK</fullName>
    </recommendedName>
</protein>
<organism evidence="1 2">
    <name type="scientific">Clostridium neuense</name>
    <dbReference type="NCBI Taxonomy" id="1728934"/>
    <lineage>
        <taxon>Bacteria</taxon>
        <taxon>Bacillati</taxon>
        <taxon>Bacillota</taxon>
        <taxon>Clostridia</taxon>
        <taxon>Eubacteriales</taxon>
        <taxon>Clostridiaceae</taxon>
        <taxon>Clostridium</taxon>
    </lineage>
</organism>
<reference evidence="1 2" key="1">
    <citation type="submission" date="2024-11" db="EMBL/GenBank/DDBJ databases">
        <authorList>
            <person name="Heng Y.C."/>
            <person name="Lim A.C.H."/>
            <person name="Lee J.K.Y."/>
            <person name="Kittelmann S."/>
        </authorList>
    </citation>
    <scope>NUCLEOTIDE SEQUENCE [LARGE SCALE GENOMIC DNA]</scope>
    <source>
        <strain evidence="1 2">WILCCON 0114</strain>
    </source>
</reference>
<gene>
    <name evidence="1" type="ORF">ACJDT4_04475</name>
</gene>
<dbReference type="Proteomes" id="UP001623592">
    <property type="component" value="Unassembled WGS sequence"/>
</dbReference>
<dbReference type="RefSeq" id="WP_406786338.1">
    <property type="nucleotide sequence ID" value="NZ_JBJIAA010000003.1"/>
</dbReference>
<keyword evidence="2" id="KW-1185">Reference proteome</keyword>
<comment type="caution">
    <text evidence="1">The sequence shown here is derived from an EMBL/GenBank/DDBJ whole genome shotgun (WGS) entry which is preliminary data.</text>
</comment>
<accession>A0ABW8TAW5</accession>
<evidence type="ECO:0000313" key="2">
    <source>
        <dbReference type="Proteomes" id="UP001623592"/>
    </source>
</evidence>
<sequence>MANVSNVNSYSSKDNLSTTKKISFDIGEVFTAQVLGADTESGEVVLRTSDGWKFDAKVENFNQMDSFSGNGKFVVDGVKDGKVIIKLLDMQEKKPDDKQIINEELLKDLGLTNSKENIDLLKTLIEHNMPLTQENISKMKTIIDFKRDLNDDSNKANEFISKFLENKNIDIKSEEGQTIYSKLKDFFQELKNLTSEDILTFFENKLELNENNIKSFNKLFKGEGSLYKELENIDKSVNNNLKRTDNLKNYPNDSSVKNTNSIKNEEMAENISEAIKNHNKNVETNSEKLEANIKPNSNIDKGENSKKINSEEIIKLINNSNENISADKKTNLINNIKTLDSLRKIVENSGNKNETIFNSGNDVVAEKIKNYILENAKDLQNISGKDVIKQVMSNIEGNLKLSDENANDILKALQSLDGKEGSKSIIEKNIVESSANNVKLEETAKLIKNLVNTNNIDKVQANSAQNVKEQINLKIENMKDFISNLIDANKGDNSSLSQKVYEIIKNNINDFKVFNNISNEYYYMDIPVTNNQNDYKCKLIIKDDRKSGKKVDSKNVKLVTSVKTVNMGVVDAYVRVFDNNMNVNLKCEKQWVKIFNRTKDTIIGKISNMGYNINMSVDKKEDKEEVDIVSCRSFFNDNSSYSKIDVRV</sequence>
<proteinExistence type="predicted"/>
<dbReference type="EMBL" id="JBJIAA010000003">
    <property type="protein sequence ID" value="MFL0249669.1"/>
    <property type="molecule type" value="Genomic_DNA"/>
</dbReference>